<evidence type="ECO:0000256" key="6">
    <source>
        <dbReference type="SAM" id="Phobius"/>
    </source>
</evidence>
<evidence type="ECO:0000256" key="4">
    <source>
        <dbReference type="ARBA" id="ARBA00022989"/>
    </source>
</evidence>
<protein>
    <recommendedName>
        <fullName evidence="8">3-oxo-5-alpha-steroid 4-dehydrogenase C-terminal domain-containing protein</fullName>
    </recommendedName>
</protein>
<keyword evidence="3 6" id="KW-0812">Transmembrane</keyword>
<organism evidence="9 10">
    <name type="scientific">Eragrostis curvula</name>
    <name type="common">weeping love grass</name>
    <dbReference type="NCBI Taxonomy" id="38414"/>
    <lineage>
        <taxon>Eukaryota</taxon>
        <taxon>Viridiplantae</taxon>
        <taxon>Streptophyta</taxon>
        <taxon>Embryophyta</taxon>
        <taxon>Tracheophyta</taxon>
        <taxon>Spermatophyta</taxon>
        <taxon>Magnoliopsida</taxon>
        <taxon>Liliopsida</taxon>
        <taxon>Poales</taxon>
        <taxon>Poaceae</taxon>
        <taxon>PACMAD clade</taxon>
        <taxon>Chloridoideae</taxon>
        <taxon>Eragrostideae</taxon>
        <taxon>Eragrostidinae</taxon>
        <taxon>Eragrostis</taxon>
    </lineage>
</organism>
<dbReference type="Pfam" id="PF02544">
    <property type="entry name" value="Steroid_dh"/>
    <property type="match status" value="1"/>
</dbReference>
<feature type="non-terminal residue" evidence="9">
    <location>
        <position position="1"/>
    </location>
</feature>
<comment type="caution">
    <text evidence="9">The sequence shown here is derived from an EMBL/GenBank/DDBJ whole genome shotgun (WGS) entry which is preliminary data.</text>
</comment>
<feature type="chain" id="PRO_5023882550" description="3-oxo-5-alpha-steroid 4-dehydrogenase C-terminal domain-containing protein" evidence="7">
    <location>
        <begin position="25"/>
        <end position="139"/>
    </location>
</feature>
<keyword evidence="7" id="KW-0732">Signal</keyword>
<evidence type="ECO:0000313" key="9">
    <source>
        <dbReference type="EMBL" id="TVU41490.1"/>
    </source>
</evidence>
<dbReference type="EMBL" id="RWGY01000007">
    <property type="protein sequence ID" value="TVU41490.1"/>
    <property type="molecule type" value="Genomic_DNA"/>
</dbReference>
<dbReference type="Proteomes" id="UP000324897">
    <property type="component" value="Chromosome 4"/>
</dbReference>
<proteinExistence type="inferred from homology"/>
<dbReference type="InterPro" id="IPR001104">
    <property type="entry name" value="3-oxo-5_a-steroid_4-DH_C"/>
</dbReference>
<dbReference type="PANTHER" id="PTHR10556:SF35">
    <property type="entry name" value="3-OXO-5-ALPHA-STEROID 4-DEHYDROGENASE FAMILY PROTEIN"/>
    <property type="match status" value="1"/>
</dbReference>
<dbReference type="GO" id="GO:0016020">
    <property type="term" value="C:membrane"/>
    <property type="evidence" value="ECO:0007669"/>
    <property type="project" value="UniProtKB-SubCell"/>
</dbReference>
<feature type="domain" description="3-oxo-5-alpha-steroid 4-dehydrogenase C-terminal" evidence="8">
    <location>
        <begin position="53"/>
        <end position="126"/>
    </location>
</feature>
<name>A0A5J9W2E5_9POAL</name>
<evidence type="ECO:0000256" key="7">
    <source>
        <dbReference type="SAM" id="SignalP"/>
    </source>
</evidence>
<dbReference type="PANTHER" id="PTHR10556">
    <property type="entry name" value="3-OXO-5-ALPHA-STEROID 4-DEHYDROGENASE"/>
    <property type="match status" value="1"/>
</dbReference>
<gene>
    <name evidence="9" type="ORF">EJB05_15016</name>
</gene>
<evidence type="ECO:0000256" key="5">
    <source>
        <dbReference type="ARBA" id="ARBA00023136"/>
    </source>
</evidence>
<comment type="similarity">
    <text evidence="2">Belongs to the steroid 5-alpha reductase family.</text>
</comment>
<accession>A0A5J9W2E5</accession>
<evidence type="ECO:0000259" key="8">
    <source>
        <dbReference type="Pfam" id="PF02544"/>
    </source>
</evidence>
<evidence type="ECO:0000313" key="10">
    <source>
        <dbReference type="Proteomes" id="UP000324897"/>
    </source>
</evidence>
<reference evidence="9 10" key="1">
    <citation type="journal article" date="2019" name="Sci. Rep.">
        <title>A high-quality genome of Eragrostis curvula grass provides insights into Poaceae evolution and supports new strategies to enhance forage quality.</title>
        <authorList>
            <person name="Carballo J."/>
            <person name="Santos B.A.C.M."/>
            <person name="Zappacosta D."/>
            <person name="Garbus I."/>
            <person name="Selva J.P."/>
            <person name="Gallo C.A."/>
            <person name="Diaz A."/>
            <person name="Albertini E."/>
            <person name="Caccamo M."/>
            <person name="Echenique V."/>
        </authorList>
    </citation>
    <scope>NUCLEOTIDE SEQUENCE [LARGE SCALE GENOMIC DNA]</scope>
    <source>
        <strain evidence="10">cv. Victoria</strain>
        <tissue evidence="9">Leaf</tissue>
    </source>
</reference>
<keyword evidence="10" id="KW-1185">Reference proteome</keyword>
<evidence type="ECO:0000256" key="2">
    <source>
        <dbReference type="ARBA" id="ARBA00007742"/>
    </source>
</evidence>
<sequence length="139" mass="15110">MLVAYTPALVAMLASFAVPGSVDGPRARLLAAALAVHFLKQVLEVLFVHRNREHAARHGCQAPRGGLFELVTCPQYLFEIFVFLGFAVIGQIVFALAVAVCVAAYHTGRSWATWRWYAAKFEEFPGEGQSSCAVCPVPS</sequence>
<dbReference type="InterPro" id="IPR039357">
    <property type="entry name" value="SRD5A/TECR"/>
</dbReference>
<dbReference type="Gramene" id="TVU41490">
    <property type="protein sequence ID" value="TVU41490"/>
    <property type="gene ID" value="EJB05_15016"/>
</dbReference>
<keyword evidence="5 6" id="KW-0472">Membrane</keyword>
<comment type="subcellular location">
    <subcellularLocation>
        <location evidence="1">Membrane</location>
        <topology evidence="1">Multi-pass membrane protein</topology>
    </subcellularLocation>
</comment>
<dbReference type="PROSITE" id="PS50244">
    <property type="entry name" value="S5A_REDUCTASE"/>
    <property type="match status" value="1"/>
</dbReference>
<dbReference type="OrthoDB" id="5788137at2759"/>
<evidence type="ECO:0000256" key="3">
    <source>
        <dbReference type="ARBA" id="ARBA00022692"/>
    </source>
</evidence>
<keyword evidence="4 6" id="KW-1133">Transmembrane helix</keyword>
<dbReference type="GO" id="GO:0016627">
    <property type="term" value="F:oxidoreductase activity, acting on the CH-CH group of donors"/>
    <property type="evidence" value="ECO:0007669"/>
    <property type="project" value="InterPro"/>
</dbReference>
<feature type="transmembrane region" description="Helical" evidence="6">
    <location>
        <begin position="80"/>
        <end position="105"/>
    </location>
</feature>
<feature type="signal peptide" evidence="7">
    <location>
        <begin position="1"/>
        <end position="24"/>
    </location>
</feature>
<evidence type="ECO:0000256" key="1">
    <source>
        <dbReference type="ARBA" id="ARBA00004141"/>
    </source>
</evidence>
<dbReference type="GO" id="GO:0006629">
    <property type="term" value="P:lipid metabolic process"/>
    <property type="evidence" value="ECO:0007669"/>
    <property type="project" value="InterPro"/>
</dbReference>
<dbReference type="AlphaFoldDB" id="A0A5J9W2E5"/>